<evidence type="ECO:0000313" key="1">
    <source>
        <dbReference type="EMBL" id="QGO04551.1"/>
    </source>
</evidence>
<proteinExistence type="predicted"/>
<keyword evidence="2" id="KW-1185">Reference proteome</keyword>
<dbReference type="Proteomes" id="UP000422232">
    <property type="component" value="Chromosome"/>
</dbReference>
<dbReference type="EMBL" id="CP038908">
    <property type="protein sequence ID" value="QGO04551.1"/>
    <property type="molecule type" value="Genomic_DNA"/>
</dbReference>
<sequence length="51" mass="5911">MFALVFFHNSVSQNVADADCTLSTTHQHQFAAPQVNYRLFYEKQCQNTQMV</sequence>
<protein>
    <submittedName>
        <fullName evidence="1">Uncharacterized protein</fullName>
    </submittedName>
</protein>
<evidence type="ECO:0000313" key="2">
    <source>
        <dbReference type="Proteomes" id="UP000422232"/>
    </source>
</evidence>
<name>A0A9Q6LIM8_PISSA</name>
<organism evidence="1 2">
    <name type="scientific">Piscirickettsia salmonis</name>
    <dbReference type="NCBI Taxonomy" id="1238"/>
    <lineage>
        <taxon>Bacteria</taxon>
        <taxon>Pseudomonadati</taxon>
        <taxon>Pseudomonadota</taxon>
        <taxon>Gammaproteobacteria</taxon>
        <taxon>Thiotrichales</taxon>
        <taxon>Piscirickettsiaceae</taxon>
        <taxon>Piscirickettsia</taxon>
    </lineage>
</organism>
<reference evidence="1 2" key="1">
    <citation type="submission" date="2019-04" db="EMBL/GenBank/DDBJ databases">
        <title>Complete genome sequencing of Piscirickettsia salmonis strain Psal-009.</title>
        <authorList>
            <person name="Schober I."/>
            <person name="Bunk B."/>
            <person name="Sproer C."/>
            <person name="Carril G.P."/>
            <person name="Riedel T."/>
            <person name="Flores-Herrera P.A."/>
            <person name="Nourdin-Galindo G."/>
            <person name="Marshall S.H."/>
            <person name="Overmann J."/>
        </authorList>
    </citation>
    <scope>NUCLEOTIDE SEQUENCE [LARGE SCALE GENOMIC DNA]</scope>
    <source>
        <strain evidence="1 2">Psal-009</strain>
    </source>
</reference>
<dbReference type="AlphaFoldDB" id="A0A9Q6LIM8"/>
<accession>A0A9Q6LIM8</accession>
<gene>
    <name evidence="1" type="ORF">Psal009_00420</name>
</gene>